<sequence>MITAMDSCNVRSVGPYRNLRFVVVPMTFGTHLLYITLDKSVCQINVTQCNAM</sequence>
<protein>
    <submittedName>
        <fullName evidence="1">Uncharacterized protein</fullName>
    </submittedName>
</protein>
<proteinExistence type="predicted"/>
<reference evidence="1" key="2">
    <citation type="journal article" date="2015" name="Fish Shellfish Immunol.">
        <title>Early steps in the European eel (Anguilla anguilla)-Vibrio vulnificus interaction in the gills: Role of the RtxA13 toxin.</title>
        <authorList>
            <person name="Callol A."/>
            <person name="Pajuelo D."/>
            <person name="Ebbesson L."/>
            <person name="Teles M."/>
            <person name="MacKenzie S."/>
            <person name="Amaro C."/>
        </authorList>
    </citation>
    <scope>NUCLEOTIDE SEQUENCE</scope>
</reference>
<name>A0A0E9RDT8_ANGAN</name>
<reference evidence="1" key="1">
    <citation type="submission" date="2014-11" db="EMBL/GenBank/DDBJ databases">
        <authorList>
            <person name="Amaro Gonzalez C."/>
        </authorList>
    </citation>
    <scope>NUCLEOTIDE SEQUENCE</scope>
</reference>
<dbReference type="EMBL" id="GBXM01081610">
    <property type="protein sequence ID" value="JAH26967.1"/>
    <property type="molecule type" value="Transcribed_RNA"/>
</dbReference>
<dbReference type="EMBL" id="GBXM01061132">
    <property type="protein sequence ID" value="JAH47445.1"/>
    <property type="molecule type" value="Transcribed_RNA"/>
</dbReference>
<accession>A0A0E9RDT8</accession>
<organism evidence="1">
    <name type="scientific">Anguilla anguilla</name>
    <name type="common">European freshwater eel</name>
    <name type="synonym">Muraena anguilla</name>
    <dbReference type="NCBI Taxonomy" id="7936"/>
    <lineage>
        <taxon>Eukaryota</taxon>
        <taxon>Metazoa</taxon>
        <taxon>Chordata</taxon>
        <taxon>Craniata</taxon>
        <taxon>Vertebrata</taxon>
        <taxon>Euteleostomi</taxon>
        <taxon>Actinopterygii</taxon>
        <taxon>Neopterygii</taxon>
        <taxon>Teleostei</taxon>
        <taxon>Anguilliformes</taxon>
        <taxon>Anguillidae</taxon>
        <taxon>Anguilla</taxon>
    </lineage>
</organism>
<evidence type="ECO:0000313" key="1">
    <source>
        <dbReference type="EMBL" id="JAH26967.1"/>
    </source>
</evidence>
<dbReference type="AlphaFoldDB" id="A0A0E9RDT8"/>